<reference evidence="1" key="1">
    <citation type="submission" date="2020-05" db="EMBL/GenBank/DDBJ databases">
        <authorList>
            <person name="Chiriac C."/>
            <person name="Salcher M."/>
            <person name="Ghai R."/>
            <person name="Kavagutti S V."/>
        </authorList>
    </citation>
    <scope>NUCLEOTIDE SEQUENCE</scope>
</reference>
<protein>
    <submittedName>
        <fullName evidence="1">Unannotated protein</fullName>
    </submittedName>
</protein>
<accession>A0A6J7HVM6</accession>
<sequence length="333" mass="35350">MLDRLQRETAPRSLWVREVLAGEDRPHLAGADLAALVVGDGLDDLRELDLQSPREFELVLGSHDVRDTALARLRVHPDDRLVGAADILGIDREVGDCPVIVIDTHPGCRGIGLHDREALVDGVLMGAGERRVDEVAAVRMTFVHRDLVAVLDRSPHFIDVAEIDLRIDALAVEVHAEGDEADVAGALAVAEQAALDAIGTGHVAEFGCGNSGSAVVVGMQRDDERIAPGEVAGHPLNGVGVDVRGRHFDGGRQVDDDLAIGGWLPDIGHGIAHLDGEFEFGAGVGLGGVLEEHIGLVGDLLGELRAQLRTMDRNIHDAGTIEAEHHSPLQGRG</sequence>
<dbReference type="AlphaFoldDB" id="A0A6J7HVM6"/>
<gene>
    <name evidence="1" type="ORF">UFOPK3720_00207</name>
</gene>
<dbReference type="EMBL" id="CAFBNB010000023">
    <property type="protein sequence ID" value="CAB4920730.1"/>
    <property type="molecule type" value="Genomic_DNA"/>
</dbReference>
<name>A0A6J7HVM6_9ZZZZ</name>
<evidence type="ECO:0000313" key="1">
    <source>
        <dbReference type="EMBL" id="CAB4920730.1"/>
    </source>
</evidence>
<organism evidence="1">
    <name type="scientific">freshwater metagenome</name>
    <dbReference type="NCBI Taxonomy" id="449393"/>
    <lineage>
        <taxon>unclassified sequences</taxon>
        <taxon>metagenomes</taxon>
        <taxon>ecological metagenomes</taxon>
    </lineage>
</organism>
<proteinExistence type="predicted"/>